<gene>
    <name evidence="11" type="ORF">A2310_03340</name>
</gene>
<organism evidence="11 12">
    <name type="scientific">candidate division WOR-1 bacterium RIFOXYB2_FULL_37_13</name>
    <dbReference type="NCBI Taxonomy" id="1802579"/>
    <lineage>
        <taxon>Bacteria</taxon>
        <taxon>Bacillati</taxon>
        <taxon>Saganbacteria</taxon>
    </lineage>
</organism>
<dbReference type="InterPro" id="IPR025943">
    <property type="entry name" value="Sigma_54_int_dom_ATP-bd_2"/>
</dbReference>
<feature type="domain" description="Response regulatory" evidence="10">
    <location>
        <begin position="9"/>
        <end position="122"/>
    </location>
</feature>
<dbReference type="PROSITE" id="PS00676">
    <property type="entry name" value="SIGMA54_INTERACT_2"/>
    <property type="match status" value="1"/>
</dbReference>
<dbReference type="InterPro" id="IPR009057">
    <property type="entry name" value="Homeodomain-like_sf"/>
</dbReference>
<dbReference type="PROSITE" id="PS50030">
    <property type="entry name" value="UBA"/>
    <property type="match status" value="1"/>
</dbReference>
<name>A0A1F4SF19_UNCSA</name>
<evidence type="ECO:0000256" key="4">
    <source>
        <dbReference type="ARBA" id="ARBA00023125"/>
    </source>
</evidence>
<dbReference type="InterPro" id="IPR025662">
    <property type="entry name" value="Sigma_54_int_dom_ATP-bd_1"/>
</dbReference>
<proteinExistence type="predicted"/>
<dbReference type="Gene3D" id="3.40.50.300">
    <property type="entry name" value="P-loop containing nucleotide triphosphate hydrolases"/>
    <property type="match status" value="1"/>
</dbReference>
<feature type="domain" description="UBA" evidence="8">
    <location>
        <begin position="404"/>
        <end position="445"/>
    </location>
</feature>
<dbReference type="Gene3D" id="3.40.50.2300">
    <property type="match status" value="1"/>
</dbReference>
<dbReference type="Proteomes" id="UP000178417">
    <property type="component" value="Unassembled WGS sequence"/>
</dbReference>
<dbReference type="AlphaFoldDB" id="A0A1F4SF19"/>
<dbReference type="SMART" id="SM00382">
    <property type="entry name" value="AAA"/>
    <property type="match status" value="1"/>
</dbReference>
<dbReference type="InterPro" id="IPR015940">
    <property type="entry name" value="UBA"/>
</dbReference>
<dbReference type="SUPFAM" id="SSF52540">
    <property type="entry name" value="P-loop containing nucleoside triphosphate hydrolases"/>
    <property type="match status" value="1"/>
</dbReference>
<evidence type="ECO:0008006" key="13">
    <source>
        <dbReference type="Google" id="ProtNLM"/>
    </source>
</evidence>
<dbReference type="InterPro" id="IPR002197">
    <property type="entry name" value="HTH_Fis"/>
</dbReference>
<dbReference type="InterPro" id="IPR002078">
    <property type="entry name" value="Sigma_54_int"/>
</dbReference>
<dbReference type="SMART" id="SM00448">
    <property type="entry name" value="REC"/>
    <property type="match status" value="1"/>
</dbReference>
<dbReference type="Pfam" id="PF00158">
    <property type="entry name" value="Sigma54_activat"/>
    <property type="match status" value="1"/>
</dbReference>
<dbReference type="InterPro" id="IPR027417">
    <property type="entry name" value="P-loop_NTPase"/>
</dbReference>
<dbReference type="PROSITE" id="PS00688">
    <property type="entry name" value="SIGMA54_INTERACT_3"/>
    <property type="match status" value="1"/>
</dbReference>
<evidence type="ECO:0000313" key="12">
    <source>
        <dbReference type="Proteomes" id="UP000178417"/>
    </source>
</evidence>
<dbReference type="FunFam" id="3.40.50.300:FF:000006">
    <property type="entry name" value="DNA-binding transcriptional regulator NtrC"/>
    <property type="match status" value="1"/>
</dbReference>
<dbReference type="InterPro" id="IPR058031">
    <property type="entry name" value="AAA_lid_NorR"/>
</dbReference>
<dbReference type="InterPro" id="IPR011006">
    <property type="entry name" value="CheY-like_superfamily"/>
</dbReference>
<dbReference type="InterPro" id="IPR001789">
    <property type="entry name" value="Sig_transdc_resp-reg_receiver"/>
</dbReference>
<dbReference type="FunFam" id="1.10.8.60:FF:000014">
    <property type="entry name" value="DNA-binding transcriptional regulator NtrC"/>
    <property type="match status" value="1"/>
</dbReference>
<dbReference type="Pfam" id="PF25601">
    <property type="entry name" value="AAA_lid_14"/>
    <property type="match status" value="1"/>
</dbReference>
<keyword evidence="7" id="KW-0597">Phosphoprotein</keyword>
<dbReference type="GO" id="GO:0005524">
    <property type="term" value="F:ATP binding"/>
    <property type="evidence" value="ECO:0007669"/>
    <property type="project" value="UniProtKB-KW"/>
</dbReference>
<evidence type="ECO:0000259" key="10">
    <source>
        <dbReference type="PROSITE" id="PS50110"/>
    </source>
</evidence>
<dbReference type="CDD" id="cd00009">
    <property type="entry name" value="AAA"/>
    <property type="match status" value="1"/>
</dbReference>
<dbReference type="PROSITE" id="PS00675">
    <property type="entry name" value="SIGMA54_INTERACT_1"/>
    <property type="match status" value="1"/>
</dbReference>
<evidence type="ECO:0000259" key="8">
    <source>
        <dbReference type="PROSITE" id="PS50030"/>
    </source>
</evidence>
<sequence>MINKDKKAVILVVDDEKSIRDSMNILLSNTYEVVFAVNGLDAIEKVKEFSPNLVLLDIRLPEIDGIEVLRCAKDIDPDLEVIMVTAMNTVQYAVDAIKSGACDYITKPFDIGALSSLIAKLLEGQKLKKQNLYLKEEIGKNYRFEKMIGVSPEMLEIFSLISQVSENDSTVLIYGESGTGKELVARAIHNLSSRSNNLFVPVNCAAIPENLLESELFGHERGSFTGASERRLGKFEIAEGGTLFLDEIGSMPLAMQVKLLRAIQEKEIERVGGQKTIPVDVRIVSATNINLLEAVKKNEFRADLYYRLNVIPINIPPLRDRKEDIPVLLKHFLDFYNIEFGRKVKGFSDDCKEALINYDWPGNVRELQNLIERLVVLSKDNLISEEKLPREIRRVGGNEPIEIESDQDSMNLRLASMKFESEFIKKALEKAGGRKNKAAELLGIHRNTLIQIEKKLKEQND</sequence>
<dbReference type="Pfam" id="PF02954">
    <property type="entry name" value="HTH_8"/>
    <property type="match status" value="1"/>
</dbReference>
<reference evidence="11 12" key="1">
    <citation type="journal article" date="2016" name="Nat. Commun.">
        <title>Thousands of microbial genomes shed light on interconnected biogeochemical processes in an aquifer system.</title>
        <authorList>
            <person name="Anantharaman K."/>
            <person name="Brown C.T."/>
            <person name="Hug L.A."/>
            <person name="Sharon I."/>
            <person name="Castelle C.J."/>
            <person name="Probst A.J."/>
            <person name="Thomas B.C."/>
            <person name="Singh A."/>
            <person name="Wilkins M.J."/>
            <person name="Karaoz U."/>
            <person name="Brodie E.L."/>
            <person name="Williams K.H."/>
            <person name="Hubbard S.S."/>
            <person name="Banfield J.F."/>
        </authorList>
    </citation>
    <scope>NUCLEOTIDE SEQUENCE [LARGE SCALE GENOMIC DNA]</scope>
</reference>
<evidence type="ECO:0000256" key="7">
    <source>
        <dbReference type="PROSITE-ProRule" id="PRU00169"/>
    </source>
</evidence>
<accession>A0A1F4SF19</accession>
<dbReference type="SUPFAM" id="SSF46689">
    <property type="entry name" value="Homeodomain-like"/>
    <property type="match status" value="1"/>
</dbReference>
<dbReference type="PANTHER" id="PTHR32071:SF113">
    <property type="entry name" value="ALGINATE BIOSYNTHESIS TRANSCRIPTIONAL REGULATORY PROTEIN ALGB"/>
    <property type="match status" value="1"/>
</dbReference>
<dbReference type="STRING" id="1802579.A2310_03340"/>
<evidence type="ECO:0000313" key="11">
    <source>
        <dbReference type="EMBL" id="OGC19028.1"/>
    </source>
</evidence>
<evidence type="ECO:0000256" key="2">
    <source>
        <dbReference type="ARBA" id="ARBA00022840"/>
    </source>
</evidence>
<comment type="caution">
    <text evidence="11">The sequence shown here is derived from an EMBL/GenBank/DDBJ whole genome shotgun (WGS) entry which is preliminary data.</text>
</comment>
<keyword evidence="3" id="KW-0805">Transcription regulation</keyword>
<evidence type="ECO:0000256" key="3">
    <source>
        <dbReference type="ARBA" id="ARBA00023015"/>
    </source>
</evidence>
<dbReference type="PANTHER" id="PTHR32071">
    <property type="entry name" value="TRANSCRIPTIONAL REGULATORY PROTEIN"/>
    <property type="match status" value="1"/>
</dbReference>
<keyword evidence="1" id="KW-0547">Nucleotide-binding</keyword>
<evidence type="ECO:0000256" key="1">
    <source>
        <dbReference type="ARBA" id="ARBA00022741"/>
    </source>
</evidence>
<dbReference type="PROSITE" id="PS50110">
    <property type="entry name" value="RESPONSE_REGULATORY"/>
    <property type="match status" value="1"/>
</dbReference>
<evidence type="ECO:0000256" key="5">
    <source>
        <dbReference type="ARBA" id="ARBA00023159"/>
    </source>
</evidence>
<dbReference type="InterPro" id="IPR003593">
    <property type="entry name" value="AAA+_ATPase"/>
</dbReference>
<keyword evidence="5" id="KW-0010">Activator</keyword>
<feature type="modified residue" description="4-aspartylphosphate" evidence="7">
    <location>
        <position position="57"/>
    </location>
</feature>
<keyword evidence="4" id="KW-0238">DNA-binding</keyword>
<dbReference type="PROSITE" id="PS50045">
    <property type="entry name" value="SIGMA54_INTERACT_4"/>
    <property type="match status" value="1"/>
</dbReference>
<feature type="domain" description="Sigma-54 factor interaction" evidence="9">
    <location>
        <begin position="147"/>
        <end position="376"/>
    </location>
</feature>
<dbReference type="InterPro" id="IPR025944">
    <property type="entry name" value="Sigma_54_int_dom_CS"/>
</dbReference>
<dbReference type="PRINTS" id="PR01590">
    <property type="entry name" value="HTHFIS"/>
</dbReference>
<keyword evidence="2" id="KW-0067">ATP-binding</keyword>
<evidence type="ECO:0000256" key="6">
    <source>
        <dbReference type="ARBA" id="ARBA00023163"/>
    </source>
</evidence>
<dbReference type="Pfam" id="PF00072">
    <property type="entry name" value="Response_reg"/>
    <property type="match status" value="1"/>
</dbReference>
<dbReference type="Gene3D" id="1.10.8.60">
    <property type="match status" value="1"/>
</dbReference>
<dbReference type="SUPFAM" id="SSF52172">
    <property type="entry name" value="CheY-like"/>
    <property type="match status" value="1"/>
</dbReference>
<dbReference type="GO" id="GO:0043565">
    <property type="term" value="F:sequence-specific DNA binding"/>
    <property type="evidence" value="ECO:0007669"/>
    <property type="project" value="InterPro"/>
</dbReference>
<dbReference type="GO" id="GO:0000160">
    <property type="term" value="P:phosphorelay signal transduction system"/>
    <property type="evidence" value="ECO:0007669"/>
    <property type="project" value="InterPro"/>
</dbReference>
<evidence type="ECO:0000259" key="9">
    <source>
        <dbReference type="PROSITE" id="PS50045"/>
    </source>
</evidence>
<keyword evidence="6" id="KW-0804">Transcription</keyword>
<dbReference type="GO" id="GO:0006355">
    <property type="term" value="P:regulation of DNA-templated transcription"/>
    <property type="evidence" value="ECO:0007669"/>
    <property type="project" value="InterPro"/>
</dbReference>
<protein>
    <recommendedName>
        <fullName evidence="13">Fis family transcriptional regulator</fullName>
    </recommendedName>
</protein>
<dbReference type="EMBL" id="MEUB01000062">
    <property type="protein sequence ID" value="OGC19028.1"/>
    <property type="molecule type" value="Genomic_DNA"/>
</dbReference>
<dbReference type="Gene3D" id="1.10.10.60">
    <property type="entry name" value="Homeodomain-like"/>
    <property type="match status" value="1"/>
</dbReference>